<dbReference type="PANTHER" id="PTHR13900">
    <property type="entry name" value="TRANSCRIPTION INITIATION FACTOR TFIID"/>
    <property type="match status" value="1"/>
</dbReference>
<dbReference type="AlphaFoldDB" id="A0A2I0HXW8"/>
<dbReference type="EMBL" id="PGOL01004808">
    <property type="protein sequence ID" value="PKI36547.1"/>
    <property type="molecule type" value="Genomic_DNA"/>
</dbReference>
<dbReference type="PANTHER" id="PTHR13900:SF0">
    <property type="entry name" value="TRANSCRIPTION INITIATION FACTOR TFIID SUBUNIT 1"/>
    <property type="match status" value="1"/>
</dbReference>
<dbReference type="GO" id="GO:0004402">
    <property type="term" value="F:histone acetyltransferase activity"/>
    <property type="evidence" value="ECO:0007669"/>
    <property type="project" value="InterPro"/>
</dbReference>
<comment type="caution">
    <text evidence="2">The sequence shown here is derived from an EMBL/GenBank/DDBJ whole genome shotgun (WGS) entry which is preliminary data.</text>
</comment>
<evidence type="ECO:0000256" key="1">
    <source>
        <dbReference type="SAM" id="MobiDB-lite"/>
    </source>
</evidence>
<dbReference type="GO" id="GO:0005669">
    <property type="term" value="C:transcription factor TFIID complex"/>
    <property type="evidence" value="ECO:0007669"/>
    <property type="project" value="InterPro"/>
</dbReference>
<accession>A0A2I0HXW8</accession>
<gene>
    <name evidence="2" type="ORF">CRG98_043066</name>
</gene>
<sequence>MYDLARQLARCLSVGPKTIVAKSFGGKGSKLHVDTEETISFMEAKASKKLEGTHWTMDLEVEIKCQHPIGRSIEETRATRESLYRLKHLGITRLMNPTGIASAMSQLPNEAIALAAASHGERERQITPWTLSTDFVACTNQKKATVKSTAVIGTDADLRRLSMEAAGEVASNHNDTRTSSEQAASGVKVDPTTINKYARGQRMSFVQLQQQTRERCQEIWDRQVQSLTAIEEGANDSESNSELDSFAGDLENLLDAEECEDEKMELTKKKKAGPARKEGGLVGPHLGFGSENVEHNKRPSSKLPVQLSLTRLTILWRTFRGQNGCK</sequence>
<proteinExistence type="predicted"/>
<evidence type="ECO:0000313" key="3">
    <source>
        <dbReference type="Proteomes" id="UP000233551"/>
    </source>
</evidence>
<name>A0A2I0HXW8_PUNGR</name>
<feature type="region of interest" description="Disordered" evidence="1">
    <location>
        <begin position="267"/>
        <end position="299"/>
    </location>
</feature>
<evidence type="ECO:0000313" key="2">
    <source>
        <dbReference type="EMBL" id="PKI36547.1"/>
    </source>
</evidence>
<feature type="compositionally biased region" description="Polar residues" evidence="1">
    <location>
        <begin position="171"/>
        <end position="183"/>
    </location>
</feature>
<organism evidence="2 3">
    <name type="scientific">Punica granatum</name>
    <name type="common">Pomegranate</name>
    <dbReference type="NCBI Taxonomy" id="22663"/>
    <lineage>
        <taxon>Eukaryota</taxon>
        <taxon>Viridiplantae</taxon>
        <taxon>Streptophyta</taxon>
        <taxon>Embryophyta</taxon>
        <taxon>Tracheophyta</taxon>
        <taxon>Spermatophyta</taxon>
        <taxon>Magnoliopsida</taxon>
        <taxon>eudicotyledons</taxon>
        <taxon>Gunneridae</taxon>
        <taxon>Pentapetalae</taxon>
        <taxon>rosids</taxon>
        <taxon>malvids</taxon>
        <taxon>Myrtales</taxon>
        <taxon>Lythraceae</taxon>
        <taxon>Punica</taxon>
    </lineage>
</organism>
<keyword evidence="3" id="KW-1185">Reference proteome</keyword>
<dbReference type="Proteomes" id="UP000233551">
    <property type="component" value="Unassembled WGS sequence"/>
</dbReference>
<dbReference type="GO" id="GO:0051123">
    <property type="term" value="P:RNA polymerase II preinitiation complex assembly"/>
    <property type="evidence" value="ECO:0007669"/>
    <property type="project" value="TreeGrafter"/>
</dbReference>
<protein>
    <submittedName>
        <fullName evidence="2">Uncharacterized protein</fullName>
    </submittedName>
</protein>
<dbReference type="GO" id="GO:0016251">
    <property type="term" value="F:RNA polymerase II general transcription initiation factor activity"/>
    <property type="evidence" value="ECO:0007669"/>
    <property type="project" value="InterPro"/>
</dbReference>
<dbReference type="GO" id="GO:0017025">
    <property type="term" value="F:TBP-class protein binding"/>
    <property type="evidence" value="ECO:0007669"/>
    <property type="project" value="InterPro"/>
</dbReference>
<reference evidence="2 3" key="1">
    <citation type="submission" date="2017-11" db="EMBL/GenBank/DDBJ databases">
        <title>De-novo sequencing of pomegranate (Punica granatum L.) genome.</title>
        <authorList>
            <person name="Akparov Z."/>
            <person name="Amiraslanov A."/>
            <person name="Hajiyeva S."/>
            <person name="Abbasov M."/>
            <person name="Kaur K."/>
            <person name="Hamwieh A."/>
            <person name="Solovyev V."/>
            <person name="Salamov A."/>
            <person name="Braich B."/>
            <person name="Kosarev P."/>
            <person name="Mahmoud A."/>
            <person name="Hajiyev E."/>
            <person name="Babayeva S."/>
            <person name="Izzatullayeva V."/>
            <person name="Mammadov A."/>
            <person name="Mammadov A."/>
            <person name="Sharifova S."/>
            <person name="Ojaghi J."/>
            <person name="Eynullazada K."/>
            <person name="Bayramov B."/>
            <person name="Abdulazimova A."/>
            <person name="Shahmuradov I."/>
        </authorList>
    </citation>
    <scope>NUCLEOTIDE SEQUENCE [LARGE SCALE GENOMIC DNA]</scope>
    <source>
        <strain evidence="3">cv. AG2017</strain>
        <tissue evidence="2">Leaf</tissue>
    </source>
</reference>
<dbReference type="STRING" id="22663.A0A2I0HXW8"/>
<dbReference type="InterPro" id="IPR040240">
    <property type="entry name" value="TAF1"/>
</dbReference>
<feature type="region of interest" description="Disordered" evidence="1">
    <location>
        <begin position="168"/>
        <end position="187"/>
    </location>
</feature>